<dbReference type="Proteomes" id="UP000757435">
    <property type="component" value="Unassembled WGS sequence"/>
</dbReference>
<organism evidence="1 2">
    <name type="scientific">Drouetiella hepatica Uher 2000/2452</name>
    <dbReference type="NCBI Taxonomy" id="904376"/>
    <lineage>
        <taxon>Bacteria</taxon>
        <taxon>Bacillati</taxon>
        <taxon>Cyanobacteriota</taxon>
        <taxon>Cyanophyceae</taxon>
        <taxon>Oculatellales</taxon>
        <taxon>Oculatellaceae</taxon>
        <taxon>Drouetiella</taxon>
    </lineage>
</organism>
<proteinExistence type="predicted"/>
<dbReference type="AlphaFoldDB" id="A0A951QEA3"/>
<name>A0A951QEA3_9CYAN</name>
<evidence type="ECO:0000313" key="1">
    <source>
        <dbReference type="EMBL" id="MBW4661061.1"/>
    </source>
</evidence>
<sequence length="119" mass="13165">MILAEAVLYGDKETSQKWGISLRSLERWRSRSQQDEVLAAFVQKKLEKLQNGWADEAPLALREGIAFLRRAAREGDPQSPDQVKAIAGAVQMLAEITTMKQVIDARFSAQAASAASKSY</sequence>
<evidence type="ECO:0000313" key="2">
    <source>
        <dbReference type="Proteomes" id="UP000757435"/>
    </source>
</evidence>
<gene>
    <name evidence="1" type="ORF">KME15_20490</name>
</gene>
<accession>A0A951QEA3</accession>
<comment type="caution">
    <text evidence="1">The sequence shown here is derived from an EMBL/GenBank/DDBJ whole genome shotgun (WGS) entry which is preliminary data.</text>
</comment>
<reference evidence="1" key="1">
    <citation type="submission" date="2021-05" db="EMBL/GenBank/DDBJ databases">
        <authorList>
            <person name="Pietrasiak N."/>
            <person name="Ward R."/>
            <person name="Stajich J.E."/>
            <person name="Kurbessoian T."/>
        </authorList>
    </citation>
    <scope>NUCLEOTIDE SEQUENCE</scope>
    <source>
        <strain evidence="1">UHER 2000/2452</strain>
    </source>
</reference>
<dbReference type="EMBL" id="JAHHHD010000029">
    <property type="protein sequence ID" value="MBW4661061.1"/>
    <property type="molecule type" value="Genomic_DNA"/>
</dbReference>
<protein>
    <submittedName>
        <fullName evidence="1">Uncharacterized protein</fullName>
    </submittedName>
</protein>
<reference evidence="1" key="2">
    <citation type="journal article" date="2022" name="Microbiol. Resour. Announc.">
        <title>Metagenome Sequencing to Explore Phylogenomics of Terrestrial Cyanobacteria.</title>
        <authorList>
            <person name="Ward R.D."/>
            <person name="Stajich J.E."/>
            <person name="Johansen J.R."/>
            <person name="Huntemann M."/>
            <person name="Clum A."/>
            <person name="Foster B."/>
            <person name="Foster B."/>
            <person name="Roux S."/>
            <person name="Palaniappan K."/>
            <person name="Varghese N."/>
            <person name="Mukherjee S."/>
            <person name="Reddy T.B.K."/>
            <person name="Daum C."/>
            <person name="Copeland A."/>
            <person name="Chen I.A."/>
            <person name="Ivanova N.N."/>
            <person name="Kyrpides N.C."/>
            <person name="Shapiro N."/>
            <person name="Eloe-Fadrosh E.A."/>
            <person name="Pietrasiak N."/>
        </authorList>
    </citation>
    <scope>NUCLEOTIDE SEQUENCE</scope>
    <source>
        <strain evidence="1">UHER 2000/2452</strain>
    </source>
</reference>